<dbReference type="Proteomes" id="UP000095464">
    <property type="component" value="Unassembled WGS sequence"/>
</dbReference>
<organism evidence="2 3">
    <name type="scientific">Staphylococcus equorum</name>
    <dbReference type="NCBI Taxonomy" id="246432"/>
    <lineage>
        <taxon>Bacteria</taxon>
        <taxon>Bacillati</taxon>
        <taxon>Bacillota</taxon>
        <taxon>Bacilli</taxon>
        <taxon>Bacillales</taxon>
        <taxon>Staphylococcaceae</taxon>
        <taxon>Staphylococcus</taxon>
    </lineage>
</organism>
<evidence type="ECO:0000259" key="1">
    <source>
        <dbReference type="Pfam" id="PF00476"/>
    </source>
</evidence>
<protein>
    <recommendedName>
        <fullName evidence="1">DNA-directed DNA polymerase family A palm domain-containing protein</fullName>
    </recommendedName>
</protein>
<accession>A0AAP7LUA9</accession>
<evidence type="ECO:0000313" key="3">
    <source>
        <dbReference type="Proteomes" id="UP000095464"/>
    </source>
</evidence>
<proteinExistence type="predicted"/>
<dbReference type="RefSeq" id="WP_069813077.1">
    <property type="nucleotide sequence ID" value="NZ_JARGCI010000003.1"/>
</dbReference>
<dbReference type="Gene3D" id="3.30.70.370">
    <property type="match status" value="1"/>
</dbReference>
<dbReference type="AlphaFoldDB" id="A0AAP7LUA9"/>
<reference evidence="3" key="1">
    <citation type="submission" date="2015-11" db="EMBL/GenBank/DDBJ databases">
        <title>Genomic diversity of Staphylococcus saprophyticus strains from urinary tract infections, animal surfaces, and fermented foods.</title>
        <authorList>
            <person name="Wolfe B.E."/>
        </authorList>
    </citation>
    <scope>NUCLEOTIDE SEQUENCE [LARGE SCALE GENOMIC DNA]</scope>
    <source>
        <strain evidence="3">738_7</strain>
    </source>
</reference>
<comment type="caution">
    <text evidence="2">The sequence shown here is derived from an EMBL/GenBank/DDBJ whole genome shotgun (WGS) entry which is preliminary data.</text>
</comment>
<dbReference type="Pfam" id="PF00476">
    <property type="entry name" value="DNA_pol_A"/>
    <property type="match status" value="1"/>
</dbReference>
<dbReference type="Gene3D" id="1.10.150.20">
    <property type="entry name" value="5' to 3' exonuclease, C-terminal subdomain"/>
    <property type="match status" value="1"/>
</dbReference>
<dbReference type="EMBL" id="LNPX01000017">
    <property type="protein sequence ID" value="OEK58190.1"/>
    <property type="molecule type" value="Genomic_DNA"/>
</dbReference>
<dbReference type="GO" id="GO:0003677">
    <property type="term" value="F:DNA binding"/>
    <property type="evidence" value="ECO:0007669"/>
    <property type="project" value="InterPro"/>
</dbReference>
<feature type="domain" description="DNA-directed DNA polymerase family A palm" evidence="1">
    <location>
        <begin position="51"/>
        <end position="343"/>
    </location>
</feature>
<dbReference type="InterPro" id="IPR043502">
    <property type="entry name" value="DNA/RNA_pol_sf"/>
</dbReference>
<dbReference type="GO" id="GO:0006260">
    <property type="term" value="P:DNA replication"/>
    <property type="evidence" value="ECO:0007669"/>
    <property type="project" value="InterPro"/>
</dbReference>
<dbReference type="SUPFAM" id="SSF56672">
    <property type="entry name" value="DNA/RNA polymerases"/>
    <property type="match status" value="1"/>
</dbReference>
<evidence type="ECO:0000313" key="2">
    <source>
        <dbReference type="EMBL" id="OEK58190.1"/>
    </source>
</evidence>
<name>A0AAP7LUA9_9STAP</name>
<dbReference type="InterPro" id="IPR001098">
    <property type="entry name" value="DNA-dir_DNA_pol_A_palm_dom"/>
</dbReference>
<gene>
    <name evidence="2" type="ORF">ASS94_04630</name>
</gene>
<dbReference type="GO" id="GO:0003887">
    <property type="term" value="F:DNA-directed DNA polymerase activity"/>
    <property type="evidence" value="ECO:0007669"/>
    <property type="project" value="InterPro"/>
</dbReference>
<sequence length="366" mass="42714">METRHKIMLQPEADKSTSWLTDKASEQLEVSLLKEALVERENRQYEQLPKESKLKLDNYVDVHHQLERLMKEIESNYITLDIEQLSDIKENMLQKAKNEQHHSKIAQYFGSLEQVLNATNRLYTQLSLFGTRTHRITSKRFNVQGLPKAIQQIIVPSQFKKIFTIDFKSFEPSIVAYMTQDQQLIEHLNRKEGLYEALLKELLLDKDKRLFVKRAFIGSFLFGGRYKNPKFKINQYVSEVQWLDAISKFTRVVELKKKVEMNKIMAMPYGITHDMSHYQGKSIMAIYVQTVASYIFKYILLEVYKAQCAQKSFQIVLPIHDAIMIECDDEETAQNVSQLMKSKANELFKGEFAHVTVEELGGVNNE</sequence>